<evidence type="ECO:0000313" key="2">
    <source>
        <dbReference type="EMBL" id="KFM71026.1"/>
    </source>
</evidence>
<keyword evidence="3" id="KW-1185">Reference proteome</keyword>
<gene>
    <name evidence="2" type="ORF">X975_26890</name>
</gene>
<sequence>VSSGWILLRALQLLSLWTVGTGSRCGC</sequence>
<feature type="chain" id="PRO_5001830103" evidence="1">
    <location>
        <begin position="23"/>
        <end position="27"/>
    </location>
</feature>
<accession>A0A087U0Y7</accession>
<dbReference type="EMBL" id="KK117636">
    <property type="protein sequence ID" value="KFM71026.1"/>
    <property type="molecule type" value="Genomic_DNA"/>
</dbReference>
<protein>
    <submittedName>
        <fullName evidence="2">Uncharacterized protein</fullName>
    </submittedName>
</protein>
<feature type="non-terminal residue" evidence="2">
    <location>
        <position position="27"/>
    </location>
</feature>
<evidence type="ECO:0000256" key="1">
    <source>
        <dbReference type="SAM" id="SignalP"/>
    </source>
</evidence>
<evidence type="ECO:0000313" key="3">
    <source>
        <dbReference type="Proteomes" id="UP000054359"/>
    </source>
</evidence>
<organism evidence="2 3">
    <name type="scientific">Stegodyphus mimosarum</name>
    <name type="common">African social velvet spider</name>
    <dbReference type="NCBI Taxonomy" id="407821"/>
    <lineage>
        <taxon>Eukaryota</taxon>
        <taxon>Metazoa</taxon>
        <taxon>Ecdysozoa</taxon>
        <taxon>Arthropoda</taxon>
        <taxon>Chelicerata</taxon>
        <taxon>Arachnida</taxon>
        <taxon>Araneae</taxon>
        <taxon>Araneomorphae</taxon>
        <taxon>Entelegynae</taxon>
        <taxon>Eresoidea</taxon>
        <taxon>Eresidae</taxon>
        <taxon>Stegodyphus</taxon>
    </lineage>
</organism>
<proteinExistence type="predicted"/>
<feature type="non-terminal residue" evidence="2">
    <location>
        <position position="1"/>
    </location>
</feature>
<name>A0A087U0Y7_STEMI</name>
<keyword evidence="1" id="KW-0732">Signal</keyword>
<reference evidence="2 3" key="1">
    <citation type="submission" date="2013-11" db="EMBL/GenBank/DDBJ databases">
        <title>Genome sequencing of Stegodyphus mimosarum.</title>
        <authorList>
            <person name="Bechsgaard J."/>
        </authorList>
    </citation>
    <scope>NUCLEOTIDE SEQUENCE [LARGE SCALE GENOMIC DNA]</scope>
</reference>
<feature type="signal peptide" evidence="1">
    <location>
        <begin position="1"/>
        <end position="22"/>
    </location>
</feature>
<dbReference type="Proteomes" id="UP000054359">
    <property type="component" value="Unassembled WGS sequence"/>
</dbReference>
<dbReference type="AlphaFoldDB" id="A0A087U0Y7"/>